<name>A0A9J5W3X0_SOLCO</name>
<keyword evidence="1" id="KW-0472">Membrane</keyword>
<reference evidence="2 3" key="1">
    <citation type="submission" date="2020-09" db="EMBL/GenBank/DDBJ databases">
        <title>De no assembly of potato wild relative species, Solanum commersonii.</title>
        <authorList>
            <person name="Cho K."/>
        </authorList>
    </citation>
    <scope>NUCLEOTIDE SEQUENCE [LARGE SCALE GENOMIC DNA]</scope>
    <source>
        <strain evidence="2">LZ3.2</strain>
        <tissue evidence="2">Leaf</tissue>
    </source>
</reference>
<comment type="caution">
    <text evidence="2">The sequence shown here is derived from an EMBL/GenBank/DDBJ whole genome shotgun (WGS) entry which is preliminary data.</text>
</comment>
<dbReference type="AlphaFoldDB" id="A0A9J5W3X0"/>
<evidence type="ECO:0000313" key="2">
    <source>
        <dbReference type="EMBL" id="KAG5570095.1"/>
    </source>
</evidence>
<accession>A0A9J5W3X0</accession>
<dbReference type="OrthoDB" id="1273947at2759"/>
<evidence type="ECO:0000256" key="1">
    <source>
        <dbReference type="SAM" id="Phobius"/>
    </source>
</evidence>
<keyword evidence="1" id="KW-1133">Transmembrane helix</keyword>
<sequence>MEIPVEKINFLSFNLALLWRAFIGVSAIINGYVMPSLMDFPLNLCFKSSLPQVNNSMGNFRIDVPIKFIPGETKMKLHHFIILIRDTVSYEW</sequence>
<keyword evidence="1" id="KW-0812">Transmembrane</keyword>
<protein>
    <submittedName>
        <fullName evidence="2">Uncharacterized protein</fullName>
    </submittedName>
</protein>
<organism evidence="2 3">
    <name type="scientific">Solanum commersonii</name>
    <name type="common">Commerson's wild potato</name>
    <name type="synonym">Commerson's nightshade</name>
    <dbReference type="NCBI Taxonomy" id="4109"/>
    <lineage>
        <taxon>Eukaryota</taxon>
        <taxon>Viridiplantae</taxon>
        <taxon>Streptophyta</taxon>
        <taxon>Embryophyta</taxon>
        <taxon>Tracheophyta</taxon>
        <taxon>Spermatophyta</taxon>
        <taxon>Magnoliopsida</taxon>
        <taxon>eudicotyledons</taxon>
        <taxon>Gunneridae</taxon>
        <taxon>Pentapetalae</taxon>
        <taxon>asterids</taxon>
        <taxon>lamiids</taxon>
        <taxon>Solanales</taxon>
        <taxon>Solanaceae</taxon>
        <taxon>Solanoideae</taxon>
        <taxon>Solaneae</taxon>
        <taxon>Solanum</taxon>
    </lineage>
</organism>
<proteinExistence type="predicted"/>
<keyword evidence="3" id="KW-1185">Reference proteome</keyword>
<gene>
    <name evidence="2" type="ORF">H5410_059861</name>
</gene>
<dbReference type="Proteomes" id="UP000824120">
    <property type="component" value="Chromosome 12"/>
</dbReference>
<dbReference type="EMBL" id="JACXVP010000012">
    <property type="protein sequence ID" value="KAG5570095.1"/>
    <property type="molecule type" value="Genomic_DNA"/>
</dbReference>
<evidence type="ECO:0000313" key="3">
    <source>
        <dbReference type="Proteomes" id="UP000824120"/>
    </source>
</evidence>
<feature type="transmembrane region" description="Helical" evidence="1">
    <location>
        <begin position="12"/>
        <end position="33"/>
    </location>
</feature>